<evidence type="ECO:0000256" key="10">
    <source>
        <dbReference type="ARBA" id="ARBA00023277"/>
    </source>
</evidence>
<keyword evidence="5" id="KW-0313">Glucose metabolism</keyword>
<evidence type="ECO:0008006" key="17">
    <source>
        <dbReference type="Google" id="ProtNLM"/>
    </source>
</evidence>
<keyword evidence="4" id="KW-0963">Cytoplasm</keyword>
<evidence type="ECO:0000313" key="16">
    <source>
        <dbReference type="Proteomes" id="UP000009131"/>
    </source>
</evidence>
<dbReference type="Gene3D" id="3.40.120.10">
    <property type="entry name" value="Alpha-D-Glucose-1,6-Bisphosphate, subunit A, domain 3"/>
    <property type="match status" value="3"/>
</dbReference>
<dbReference type="GO" id="GO:0006006">
    <property type="term" value="P:glucose metabolic process"/>
    <property type="evidence" value="ECO:0007669"/>
    <property type="project" value="UniProtKB-KW"/>
</dbReference>
<feature type="domain" description="Alpha-D-phosphohexomutase alpha/beta/alpha" evidence="12">
    <location>
        <begin position="44"/>
        <end position="181"/>
    </location>
</feature>
<evidence type="ECO:0000256" key="1">
    <source>
        <dbReference type="ARBA" id="ARBA00001946"/>
    </source>
</evidence>
<dbReference type="Pfam" id="PF02879">
    <property type="entry name" value="PGM_PMM_II"/>
    <property type="match status" value="1"/>
</dbReference>
<keyword evidence="6" id="KW-0597">Phosphoprotein</keyword>
<comment type="similarity">
    <text evidence="3 11">Belongs to the phosphohexose mutase family.</text>
</comment>
<dbReference type="GO" id="GO:0000287">
    <property type="term" value="F:magnesium ion binding"/>
    <property type="evidence" value="ECO:0007669"/>
    <property type="project" value="InterPro"/>
</dbReference>
<evidence type="ECO:0000256" key="9">
    <source>
        <dbReference type="ARBA" id="ARBA00023235"/>
    </source>
</evidence>
<comment type="subcellular location">
    <subcellularLocation>
        <location evidence="2">Cytoplasm</location>
    </subcellularLocation>
</comment>
<dbReference type="Proteomes" id="UP000009131">
    <property type="component" value="Unassembled WGS sequence"/>
</dbReference>
<dbReference type="PANTHER" id="PTHR45745:SF1">
    <property type="entry name" value="PHOSPHOGLUCOMUTASE 2B-RELATED"/>
    <property type="match status" value="1"/>
</dbReference>
<dbReference type="PROSITE" id="PS00710">
    <property type="entry name" value="PGM_PMM"/>
    <property type="match status" value="1"/>
</dbReference>
<dbReference type="InParanoid" id="G7E0V1"/>
<evidence type="ECO:0000259" key="13">
    <source>
        <dbReference type="Pfam" id="PF02879"/>
    </source>
</evidence>
<evidence type="ECO:0000256" key="4">
    <source>
        <dbReference type="ARBA" id="ARBA00022490"/>
    </source>
</evidence>
<dbReference type="GO" id="GO:0008973">
    <property type="term" value="F:phosphopentomutase activity"/>
    <property type="evidence" value="ECO:0007669"/>
    <property type="project" value="TreeGrafter"/>
</dbReference>
<evidence type="ECO:0000259" key="12">
    <source>
        <dbReference type="Pfam" id="PF02878"/>
    </source>
</evidence>
<dbReference type="GO" id="GO:0005737">
    <property type="term" value="C:cytoplasm"/>
    <property type="evidence" value="ECO:0007669"/>
    <property type="project" value="UniProtKB-SubCell"/>
</dbReference>
<keyword evidence="10" id="KW-0119">Carbohydrate metabolism</keyword>
<dbReference type="InterPro" id="IPR005846">
    <property type="entry name" value="A-D-PHexomutase_a/b/a-III"/>
</dbReference>
<dbReference type="SUPFAM" id="SSF53738">
    <property type="entry name" value="Phosphoglucomutase, first 3 domains"/>
    <property type="match status" value="3"/>
</dbReference>
<dbReference type="GO" id="GO:0006166">
    <property type="term" value="P:purine ribonucleoside salvage"/>
    <property type="evidence" value="ECO:0007669"/>
    <property type="project" value="TreeGrafter"/>
</dbReference>
<evidence type="ECO:0000256" key="3">
    <source>
        <dbReference type="ARBA" id="ARBA00010231"/>
    </source>
</evidence>
<dbReference type="InterPro" id="IPR016055">
    <property type="entry name" value="A-D-PHexomutase_a/b/a-I/II/III"/>
</dbReference>
<reference evidence="15 16" key="1">
    <citation type="journal article" date="2011" name="J. Gen. Appl. Microbiol.">
        <title>Draft genome sequencing of the enigmatic basidiomycete Mixia osmundae.</title>
        <authorList>
            <person name="Nishida H."/>
            <person name="Nagatsuka Y."/>
            <person name="Sugiyama J."/>
        </authorList>
    </citation>
    <scope>NUCLEOTIDE SEQUENCE [LARGE SCALE GENOMIC DNA]</scope>
    <source>
        <strain evidence="16">CBS 9802 / IAM 14324 / JCM 22182 / KY 12970</strain>
    </source>
</reference>
<dbReference type="FunFam" id="3.40.120.10:FF:000035">
    <property type="entry name" value="Pgm3p"/>
    <property type="match status" value="1"/>
</dbReference>
<evidence type="ECO:0000256" key="7">
    <source>
        <dbReference type="ARBA" id="ARBA00022723"/>
    </source>
</evidence>
<dbReference type="OrthoDB" id="8300170at2759"/>
<proteinExistence type="inferred from homology"/>
<dbReference type="InterPro" id="IPR036900">
    <property type="entry name" value="A-D-PHexomutase_C_sf"/>
</dbReference>
<dbReference type="InterPro" id="IPR005845">
    <property type="entry name" value="A-D-PHexomutase_a/b/a-II"/>
</dbReference>
<keyword evidence="16" id="KW-1185">Reference proteome</keyword>
<dbReference type="FunCoup" id="G7E0V1">
    <property type="interactions" value="163"/>
</dbReference>
<evidence type="ECO:0000256" key="5">
    <source>
        <dbReference type="ARBA" id="ARBA00022526"/>
    </source>
</evidence>
<dbReference type="AlphaFoldDB" id="G7E0V1"/>
<name>G7E0V1_MIXOS</name>
<evidence type="ECO:0000256" key="2">
    <source>
        <dbReference type="ARBA" id="ARBA00004496"/>
    </source>
</evidence>
<keyword evidence="7 11" id="KW-0479">Metal-binding</keyword>
<dbReference type="GO" id="GO:0005634">
    <property type="term" value="C:nucleus"/>
    <property type="evidence" value="ECO:0007669"/>
    <property type="project" value="TreeGrafter"/>
</dbReference>
<dbReference type="HOGENOM" id="CLU_016950_0_1_1"/>
<protein>
    <recommendedName>
        <fullName evidence="17">Phosphoglucomutase</fullName>
    </recommendedName>
</protein>
<feature type="domain" description="Alpha-D-phosphohexomutase alpha/beta/alpha" evidence="14">
    <location>
        <begin position="323"/>
        <end position="449"/>
    </location>
</feature>
<organism evidence="15 16">
    <name type="scientific">Mixia osmundae (strain CBS 9802 / IAM 14324 / JCM 22182 / KY 12970)</name>
    <dbReference type="NCBI Taxonomy" id="764103"/>
    <lineage>
        <taxon>Eukaryota</taxon>
        <taxon>Fungi</taxon>
        <taxon>Dikarya</taxon>
        <taxon>Basidiomycota</taxon>
        <taxon>Pucciniomycotina</taxon>
        <taxon>Mixiomycetes</taxon>
        <taxon>Mixiales</taxon>
        <taxon>Mixiaceae</taxon>
        <taxon>Mixia</taxon>
    </lineage>
</organism>
<dbReference type="CDD" id="cd05799">
    <property type="entry name" value="PGM2"/>
    <property type="match status" value="1"/>
</dbReference>
<dbReference type="eggNOG" id="KOG1220">
    <property type="taxonomic scope" value="Eukaryota"/>
</dbReference>
<dbReference type="PANTHER" id="PTHR45745">
    <property type="entry name" value="PHOSPHOMANNOMUTASE 45A"/>
    <property type="match status" value="1"/>
</dbReference>
<comment type="cofactor">
    <cofactor evidence="1">
        <name>Mg(2+)</name>
        <dbReference type="ChEBI" id="CHEBI:18420"/>
    </cofactor>
</comment>
<keyword evidence="8 11" id="KW-0460">Magnesium</keyword>
<dbReference type="EMBL" id="BABT02000090">
    <property type="protein sequence ID" value="GAA96461.1"/>
    <property type="molecule type" value="Genomic_DNA"/>
</dbReference>
<comment type="caution">
    <text evidence="15">The sequence shown here is derived from an EMBL/GenBank/DDBJ whole genome shotgun (WGS) entry which is preliminary data.</text>
</comment>
<evidence type="ECO:0000256" key="8">
    <source>
        <dbReference type="ARBA" id="ARBA00022842"/>
    </source>
</evidence>
<keyword evidence="9" id="KW-0413">Isomerase</keyword>
<dbReference type="InterPro" id="IPR016066">
    <property type="entry name" value="A-D-PHexomutase_CS"/>
</dbReference>
<evidence type="ECO:0000256" key="6">
    <source>
        <dbReference type="ARBA" id="ARBA00022553"/>
    </source>
</evidence>
<gene>
    <name evidence="15" type="primary">Mo03128</name>
    <name evidence="15" type="ORF">E5Q_03128</name>
</gene>
<dbReference type="InterPro" id="IPR005844">
    <property type="entry name" value="A-D-PHexomutase_a/b/a-I"/>
</dbReference>
<feature type="domain" description="Alpha-D-phosphohexomutase alpha/beta/alpha" evidence="13">
    <location>
        <begin position="209"/>
        <end position="314"/>
    </location>
</feature>
<evidence type="ECO:0000313" key="15">
    <source>
        <dbReference type="EMBL" id="GAA96461.1"/>
    </source>
</evidence>
<dbReference type="Pfam" id="PF02878">
    <property type="entry name" value="PGM_PMM_I"/>
    <property type="match status" value="1"/>
</dbReference>
<dbReference type="Pfam" id="PF02880">
    <property type="entry name" value="PGM_PMM_III"/>
    <property type="match status" value="1"/>
</dbReference>
<evidence type="ECO:0000259" key="14">
    <source>
        <dbReference type="Pfam" id="PF02880"/>
    </source>
</evidence>
<evidence type="ECO:0000256" key="11">
    <source>
        <dbReference type="RuleBase" id="RU004326"/>
    </source>
</evidence>
<dbReference type="SUPFAM" id="SSF55957">
    <property type="entry name" value="Phosphoglucomutase, C-terminal domain"/>
    <property type="match status" value="1"/>
</dbReference>
<accession>G7E0V1</accession>
<sequence>MQPILAKARAWLALDRDAATRSEVQQYIDGNDTKALHAILDQRIAFGTAGLRARMQAGFGRMNDVTVLQATQGVLAHLLQVVPDVHTRGVVIGHDHRHHSQRFAARAATVFLRAGVPVVLLRGLACTPMVPFGVKTLGAAAGIMITASHNPKDDNGYKLYWSNAVQIVSPVDKRVAAAIEEHLDLDDAAWDLSVLSQSIDRTAELRQQYIEQVGMLSRFRGENAQSIQKVVYTPMHGVGFEYAQAAFVAFGFPKENLLSVPEQQAPDPDFPTVAFPNPEEQGALRLATAFADAQGASLVLANDPDADRFCAAEKSAGHWTTFTGDQIGAIFAMWAFEQYKASGRPIEKLAMLASTASSKLVAAMAKAEGFYFDETLTGFKYLGNRALDLDQQGYSCEFAYEEAIGYMNGSIIRDKDGISALAIFAELSAFLSRKNSTVAQYLEQIYQRYGHFVTSNSYFICRDPSKLAAIFRRIRYSETDSTELAFPKTIGGIPIESIRDLTVGYDSTRPPDFKPVLPVSSNSQMITLVTRPDAGGTIGSVTATLRGSGTEPKIKFYIEASGTELAAVHERLRIVRDALATDWLRWQENGLEMPAS</sequence>
<dbReference type="STRING" id="764103.G7E0V1"/>
<reference evidence="15 16" key="2">
    <citation type="journal article" date="2012" name="Open Biol.">
        <title>Characteristics of nucleosomes and linker DNA regions on the genome of the basidiomycete Mixia osmundae revealed by mono- and dinucleosome mapping.</title>
        <authorList>
            <person name="Nishida H."/>
            <person name="Kondo S."/>
            <person name="Matsumoto T."/>
            <person name="Suzuki Y."/>
            <person name="Yoshikawa H."/>
            <person name="Taylor T.D."/>
            <person name="Sugiyama J."/>
        </authorList>
    </citation>
    <scope>NUCLEOTIDE SEQUENCE [LARGE SCALE GENOMIC DNA]</scope>
    <source>
        <strain evidence="16">CBS 9802 / IAM 14324 / JCM 22182 / KY 12970</strain>
    </source>
</reference>